<dbReference type="AlphaFoldDB" id="A0A921AWI7"/>
<dbReference type="Gene3D" id="3.40.190.150">
    <property type="entry name" value="Bordetella uptake gene, domain 1"/>
    <property type="match status" value="1"/>
</dbReference>
<dbReference type="InterPro" id="IPR042100">
    <property type="entry name" value="Bug_dom1"/>
</dbReference>
<comment type="similarity">
    <text evidence="1">Belongs to the UPF0065 (bug) family.</text>
</comment>
<reference evidence="3" key="1">
    <citation type="journal article" date="2021" name="PeerJ">
        <title>Extensive microbial diversity within the chicken gut microbiome revealed by metagenomics and culture.</title>
        <authorList>
            <person name="Gilroy R."/>
            <person name="Ravi A."/>
            <person name="Getino M."/>
            <person name="Pursley I."/>
            <person name="Horton D.L."/>
            <person name="Alikhan N.F."/>
            <person name="Baker D."/>
            <person name="Gharbi K."/>
            <person name="Hall N."/>
            <person name="Watson M."/>
            <person name="Adriaenssens E.M."/>
            <person name="Foster-Nyarko E."/>
            <person name="Jarju S."/>
            <person name="Secka A."/>
            <person name="Antonio M."/>
            <person name="Oren A."/>
            <person name="Chaudhuri R.R."/>
            <person name="La Ragione R."/>
            <person name="Hildebrand F."/>
            <person name="Pallen M.J."/>
        </authorList>
    </citation>
    <scope>NUCLEOTIDE SEQUENCE</scope>
    <source>
        <strain evidence="3">ChiGjej2B2-19336</strain>
    </source>
</reference>
<keyword evidence="2" id="KW-0732">Signal</keyword>
<feature type="signal peptide" evidence="2">
    <location>
        <begin position="1"/>
        <end position="25"/>
    </location>
</feature>
<evidence type="ECO:0000313" key="4">
    <source>
        <dbReference type="Proteomes" id="UP000698963"/>
    </source>
</evidence>
<evidence type="ECO:0000313" key="3">
    <source>
        <dbReference type="EMBL" id="HJD97063.1"/>
    </source>
</evidence>
<evidence type="ECO:0000256" key="1">
    <source>
        <dbReference type="ARBA" id="ARBA00006987"/>
    </source>
</evidence>
<name>A0A921AWI7_9BACT</name>
<proteinExistence type="inferred from homology"/>
<dbReference type="SUPFAM" id="SSF53850">
    <property type="entry name" value="Periplasmic binding protein-like II"/>
    <property type="match status" value="1"/>
</dbReference>
<organism evidence="3 4">
    <name type="scientific">Mailhella massiliensis</name>
    <dbReference type="NCBI Taxonomy" id="1903261"/>
    <lineage>
        <taxon>Bacteria</taxon>
        <taxon>Pseudomonadati</taxon>
        <taxon>Thermodesulfobacteriota</taxon>
        <taxon>Desulfovibrionia</taxon>
        <taxon>Desulfovibrionales</taxon>
        <taxon>Desulfovibrionaceae</taxon>
        <taxon>Mailhella</taxon>
    </lineage>
</organism>
<accession>A0A921AWI7</accession>
<comment type="caution">
    <text evidence="3">The sequence shown here is derived from an EMBL/GenBank/DDBJ whole genome shotgun (WGS) entry which is preliminary data.</text>
</comment>
<protein>
    <recommendedName>
        <fullName evidence="5">Tripartite tricarboxylate transporter substrate binding protein</fullName>
    </recommendedName>
</protein>
<dbReference type="Pfam" id="PF03401">
    <property type="entry name" value="TctC"/>
    <property type="match status" value="1"/>
</dbReference>
<dbReference type="EMBL" id="DYZA01000103">
    <property type="protein sequence ID" value="HJD97063.1"/>
    <property type="molecule type" value="Genomic_DNA"/>
</dbReference>
<sequence>MRSVRFLTSLSLAMLCLFTCSFAVAAETPEELYKNNKVTLLLGTGAGGGSDLGGRIIAKHWPEFGGNDMIVKNMPGGGGIVAVNYLVNSCRPDGLTMHMMMFGSSYQLPYLTKNRAAKYDASRLQYVLGAYQEPWVLVASKKFKSLEDIAKAGNITYGIMNPLEGNNFAMLPILEALQLKAKVVTGYKSQQEALLAVAKGEVDITMGPVSQVMREVNQGVLQKPFLLLERERLPLVPDIPTFFEVIDVTSEIDALYEQCRPLCMAVRMMALPEETPAEIVEYLRDVFTRMAASEAFEADARKAFLLGGNCLTGKELQDFIQTAFSVDFTAIMERLNKYSQ</sequence>
<reference evidence="3" key="2">
    <citation type="submission" date="2021-09" db="EMBL/GenBank/DDBJ databases">
        <authorList>
            <person name="Gilroy R."/>
        </authorList>
    </citation>
    <scope>NUCLEOTIDE SEQUENCE</scope>
    <source>
        <strain evidence="3">ChiGjej2B2-19336</strain>
    </source>
</reference>
<feature type="chain" id="PRO_5037778248" description="Tripartite tricarboxylate transporter substrate binding protein" evidence="2">
    <location>
        <begin position="26"/>
        <end position="340"/>
    </location>
</feature>
<evidence type="ECO:0000256" key="2">
    <source>
        <dbReference type="SAM" id="SignalP"/>
    </source>
</evidence>
<dbReference type="InterPro" id="IPR005064">
    <property type="entry name" value="BUG"/>
</dbReference>
<dbReference type="Gene3D" id="3.40.190.10">
    <property type="entry name" value="Periplasmic binding protein-like II"/>
    <property type="match status" value="1"/>
</dbReference>
<dbReference type="Proteomes" id="UP000698963">
    <property type="component" value="Unassembled WGS sequence"/>
</dbReference>
<gene>
    <name evidence="3" type="ORF">K8W16_05405</name>
</gene>
<dbReference type="PANTHER" id="PTHR42928">
    <property type="entry name" value="TRICARBOXYLATE-BINDING PROTEIN"/>
    <property type="match status" value="1"/>
</dbReference>
<dbReference type="RefSeq" id="WP_304121881.1">
    <property type="nucleotide sequence ID" value="NZ_DYZA01000103.1"/>
</dbReference>
<evidence type="ECO:0008006" key="5">
    <source>
        <dbReference type="Google" id="ProtNLM"/>
    </source>
</evidence>
<dbReference type="PANTHER" id="PTHR42928:SF5">
    <property type="entry name" value="BLR1237 PROTEIN"/>
    <property type="match status" value="1"/>
</dbReference>